<evidence type="ECO:0000256" key="1">
    <source>
        <dbReference type="SAM" id="MobiDB-lite"/>
    </source>
</evidence>
<proteinExistence type="predicted"/>
<dbReference type="InParanoid" id="A0A2P5CVK4"/>
<accession>A0A2P5CVK4</accession>
<protein>
    <submittedName>
        <fullName evidence="2">Uncharacterized protein</fullName>
    </submittedName>
</protein>
<evidence type="ECO:0000313" key="2">
    <source>
        <dbReference type="EMBL" id="PON65089.1"/>
    </source>
</evidence>
<dbReference type="AlphaFoldDB" id="A0A2P5CVK4"/>
<dbReference type="EMBL" id="JXTC01000323">
    <property type="protein sequence ID" value="PON65089.1"/>
    <property type="molecule type" value="Genomic_DNA"/>
</dbReference>
<feature type="non-terminal residue" evidence="2">
    <location>
        <position position="1"/>
    </location>
</feature>
<reference evidence="3" key="1">
    <citation type="submission" date="2016-06" db="EMBL/GenBank/DDBJ databases">
        <title>Parallel loss of symbiosis genes in relatives of nitrogen-fixing non-legume Parasponia.</title>
        <authorList>
            <person name="Van Velzen R."/>
            <person name="Holmer R."/>
            <person name="Bu F."/>
            <person name="Rutten L."/>
            <person name="Van Zeijl A."/>
            <person name="Liu W."/>
            <person name="Santuari L."/>
            <person name="Cao Q."/>
            <person name="Sharma T."/>
            <person name="Shen D."/>
            <person name="Roswanjaya Y."/>
            <person name="Wardhani T."/>
            <person name="Kalhor M.S."/>
            <person name="Jansen J."/>
            <person name="Van den Hoogen J."/>
            <person name="Gungor B."/>
            <person name="Hartog M."/>
            <person name="Hontelez J."/>
            <person name="Verver J."/>
            <person name="Yang W.-C."/>
            <person name="Schijlen E."/>
            <person name="Repin R."/>
            <person name="Schilthuizen M."/>
            <person name="Schranz E."/>
            <person name="Heidstra R."/>
            <person name="Miyata K."/>
            <person name="Fedorova E."/>
            <person name="Kohlen W."/>
            <person name="Bisseling T."/>
            <person name="Smit S."/>
            <person name="Geurts R."/>
        </authorList>
    </citation>
    <scope>NUCLEOTIDE SEQUENCE [LARGE SCALE GENOMIC DNA]</scope>
    <source>
        <strain evidence="3">cv. RG33-2</strain>
    </source>
</reference>
<gene>
    <name evidence="2" type="ORF">TorRG33x02_271470</name>
</gene>
<sequence>LDEKKKKNVEAEREEVGEDEIPKSRSVARPREPISYRTLLSQVSPSQCYWDKWITTFVMKSMTEAIV</sequence>
<keyword evidence="3" id="KW-1185">Reference proteome</keyword>
<evidence type="ECO:0000313" key="3">
    <source>
        <dbReference type="Proteomes" id="UP000237000"/>
    </source>
</evidence>
<organism evidence="2 3">
    <name type="scientific">Trema orientale</name>
    <name type="common">Charcoal tree</name>
    <name type="synonym">Celtis orientalis</name>
    <dbReference type="NCBI Taxonomy" id="63057"/>
    <lineage>
        <taxon>Eukaryota</taxon>
        <taxon>Viridiplantae</taxon>
        <taxon>Streptophyta</taxon>
        <taxon>Embryophyta</taxon>
        <taxon>Tracheophyta</taxon>
        <taxon>Spermatophyta</taxon>
        <taxon>Magnoliopsida</taxon>
        <taxon>eudicotyledons</taxon>
        <taxon>Gunneridae</taxon>
        <taxon>Pentapetalae</taxon>
        <taxon>rosids</taxon>
        <taxon>fabids</taxon>
        <taxon>Rosales</taxon>
        <taxon>Cannabaceae</taxon>
        <taxon>Trema</taxon>
    </lineage>
</organism>
<name>A0A2P5CVK4_TREOI</name>
<feature type="region of interest" description="Disordered" evidence="1">
    <location>
        <begin position="1"/>
        <end position="27"/>
    </location>
</feature>
<dbReference type="Proteomes" id="UP000237000">
    <property type="component" value="Unassembled WGS sequence"/>
</dbReference>
<feature type="compositionally biased region" description="Basic and acidic residues" evidence="1">
    <location>
        <begin position="1"/>
        <end position="11"/>
    </location>
</feature>
<comment type="caution">
    <text evidence="2">The sequence shown here is derived from an EMBL/GenBank/DDBJ whole genome shotgun (WGS) entry which is preliminary data.</text>
</comment>